<evidence type="ECO:0000259" key="10">
    <source>
        <dbReference type="Pfam" id="PF04290"/>
    </source>
</evidence>
<dbReference type="InterPro" id="IPR007387">
    <property type="entry name" value="TRAP_DctQ"/>
</dbReference>
<keyword evidence="6 9" id="KW-1133">Transmembrane helix</keyword>
<keyword evidence="2 9" id="KW-0813">Transport</keyword>
<dbReference type="EMBL" id="QGUB01000001">
    <property type="protein sequence ID" value="PWW48933.1"/>
    <property type="molecule type" value="Genomic_DNA"/>
</dbReference>
<evidence type="ECO:0000256" key="7">
    <source>
        <dbReference type="ARBA" id="ARBA00023136"/>
    </source>
</evidence>
<dbReference type="RefSeq" id="WP_019373795.1">
    <property type="nucleotide sequence ID" value="NZ_ALEE01000372.1"/>
</dbReference>
<evidence type="ECO:0000256" key="4">
    <source>
        <dbReference type="ARBA" id="ARBA00022519"/>
    </source>
</evidence>
<evidence type="ECO:0000256" key="8">
    <source>
        <dbReference type="ARBA" id="ARBA00038436"/>
    </source>
</evidence>
<feature type="transmembrane region" description="Helical" evidence="9">
    <location>
        <begin position="130"/>
        <end position="151"/>
    </location>
</feature>
<dbReference type="PANTHER" id="PTHR35011">
    <property type="entry name" value="2,3-DIKETO-L-GULONATE TRAP TRANSPORTER SMALL PERMEASE PROTEIN YIAM"/>
    <property type="match status" value="1"/>
</dbReference>
<proteinExistence type="inferred from homology"/>
<evidence type="ECO:0000256" key="2">
    <source>
        <dbReference type="ARBA" id="ARBA00022448"/>
    </source>
</evidence>
<evidence type="ECO:0000256" key="5">
    <source>
        <dbReference type="ARBA" id="ARBA00022692"/>
    </source>
</evidence>
<reference evidence="11 12" key="1">
    <citation type="submission" date="2018-05" db="EMBL/GenBank/DDBJ databases">
        <title>Genomic Encyclopedia of Type Strains, Phase IV (KMG-IV): sequencing the most valuable type-strain genomes for metagenomic binning, comparative biology and taxonomic classification.</title>
        <authorList>
            <person name="Goeker M."/>
        </authorList>
    </citation>
    <scope>NUCLEOTIDE SEQUENCE [LARGE SCALE GENOMIC DNA]</scope>
    <source>
        <strain evidence="11 12">DSM 26006</strain>
    </source>
</reference>
<organism evidence="11 12">
    <name type="scientific">Melaminivora alkalimesophila</name>
    <dbReference type="NCBI Taxonomy" id="1165852"/>
    <lineage>
        <taxon>Bacteria</taxon>
        <taxon>Pseudomonadati</taxon>
        <taxon>Pseudomonadota</taxon>
        <taxon>Betaproteobacteria</taxon>
        <taxon>Burkholderiales</taxon>
        <taxon>Comamonadaceae</taxon>
        <taxon>Melaminivora</taxon>
    </lineage>
</organism>
<evidence type="ECO:0000256" key="1">
    <source>
        <dbReference type="ARBA" id="ARBA00004429"/>
    </source>
</evidence>
<evidence type="ECO:0000256" key="3">
    <source>
        <dbReference type="ARBA" id="ARBA00022475"/>
    </source>
</evidence>
<accession>A0A317RGI7</accession>
<gene>
    <name evidence="11" type="ORF">DFR36_101444</name>
</gene>
<dbReference type="InterPro" id="IPR055348">
    <property type="entry name" value="DctQ"/>
</dbReference>
<protein>
    <recommendedName>
        <fullName evidence="9">TRAP transporter small permease protein</fullName>
    </recommendedName>
</protein>
<comment type="subcellular location">
    <subcellularLocation>
        <location evidence="1 9">Cell inner membrane</location>
        <topology evidence="1 9">Multi-pass membrane protein</topology>
    </subcellularLocation>
</comment>
<sequence>MMKLLAAVDRFSLAFGKLVSYLVWIGIVIVVLEVVLRYVFNAPTVWGPGYTQRIFGAYFVLIGAYTLLQGGHVRVDLLLNTRSPRWNAFLDFLNYAVLMVWMLALVYEGWSYFQESWEFSEVDDSALGHPLWPVKLALLLGVTGMLVQGAVELLRSLVGMVDPAALPPKRQEVQP</sequence>
<name>A0A317RGI7_9BURK</name>
<feature type="domain" description="Tripartite ATP-independent periplasmic transporters DctQ component" evidence="10">
    <location>
        <begin position="27"/>
        <end position="157"/>
    </location>
</feature>
<comment type="similarity">
    <text evidence="8 9">Belongs to the TRAP transporter small permease family.</text>
</comment>
<keyword evidence="5 9" id="KW-0812">Transmembrane</keyword>
<evidence type="ECO:0000313" key="11">
    <source>
        <dbReference type="EMBL" id="PWW48933.1"/>
    </source>
</evidence>
<evidence type="ECO:0000256" key="6">
    <source>
        <dbReference type="ARBA" id="ARBA00022989"/>
    </source>
</evidence>
<comment type="function">
    <text evidence="9">Part of the tripartite ATP-independent periplasmic (TRAP) transport system.</text>
</comment>
<dbReference type="PANTHER" id="PTHR35011:SF4">
    <property type="entry name" value="SLL1102 PROTEIN"/>
    <property type="match status" value="1"/>
</dbReference>
<keyword evidence="12" id="KW-1185">Reference proteome</keyword>
<evidence type="ECO:0000256" key="9">
    <source>
        <dbReference type="RuleBase" id="RU369079"/>
    </source>
</evidence>
<feature type="transmembrane region" description="Helical" evidence="9">
    <location>
        <begin position="89"/>
        <end position="110"/>
    </location>
</feature>
<feature type="transmembrane region" description="Helical" evidence="9">
    <location>
        <begin position="21"/>
        <end position="40"/>
    </location>
</feature>
<feature type="transmembrane region" description="Helical" evidence="9">
    <location>
        <begin position="52"/>
        <end position="68"/>
    </location>
</feature>
<dbReference type="GO" id="GO:0005886">
    <property type="term" value="C:plasma membrane"/>
    <property type="evidence" value="ECO:0007669"/>
    <property type="project" value="UniProtKB-SubCell"/>
</dbReference>
<dbReference type="Pfam" id="PF04290">
    <property type="entry name" value="DctQ"/>
    <property type="match status" value="1"/>
</dbReference>
<dbReference type="Proteomes" id="UP000246483">
    <property type="component" value="Unassembled WGS sequence"/>
</dbReference>
<evidence type="ECO:0000313" key="12">
    <source>
        <dbReference type="Proteomes" id="UP000246483"/>
    </source>
</evidence>
<comment type="caution">
    <text evidence="11">The sequence shown here is derived from an EMBL/GenBank/DDBJ whole genome shotgun (WGS) entry which is preliminary data.</text>
</comment>
<dbReference type="AlphaFoldDB" id="A0A317RGI7"/>
<comment type="subunit">
    <text evidence="9">The complex comprises the extracytoplasmic solute receptor protein and the two transmembrane proteins.</text>
</comment>
<keyword evidence="7 9" id="KW-0472">Membrane</keyword>
<keyword evidence="4 9" id="KW-0997">Cell inner membrane</keyword>
<keyword evidence="3" id="KW-1003">Cell membrane</keyword>
<dbReference type="GO" id="GO:0022857">
    <property type="term" value="F:transmembrane transporter activity"/>
    <property type="evidence" value="ECO:0007669"/>
    <property type="project" value="UniProtKB-UniRule"/>
</dbReference>